<reference evidence="1" key="1">
    <citation type="submission" date="2022-10" db="EMBL/GenBank/DDBJ databases">
        <title>Culturing micro-colonial fungi from biological soil crusts in the Mojave desert and describing Neophaeococcomyces mojavensis, and introducing the new genera and species Taxawa tesnikishii.</title>
        <authorList>
            <person name="Kurbessoian T."/>
            <person name="Stajich J.E."/>
        </authorList>
    </citation>
    <scope>NUCLEOTIDE SEQUENCE</scope>
    <source>
        <strain evidence="1">JES_112</strain>
    </source>
</reference>
<dbReference type="EMBL" id="JAPDRQ010000126">
    <property type="protein sequence ID" value="KAJ9654263.1"/>
    <property type="molecule type" value="Genomic_DNA"/>
</dbReference>
<gene>
    <name evidence="1" type="ORF">H2198_006663</name>
</gene>
<evidence type="ECO:0000313" key="1">
    <source>
        <dbReference type="EMBL" id="KAJ9654263.1"/>
    </source>
</evidence>
<organism evidence="1 2">
    <name type="scientific">Neophaeococcomyces mojaviensis</name>
    <dbReference type="NCBI Taxonomy" id="3383035"/>
    <lineage>
        <taxon>Eukaryota</taxon>
        <taxon>Fungi</taxon>
        <taxon>Dikarya</taxon>
        <taxon>Ascomycota</taxon>
        <taxon>Pezizomycotina</taxon>
        <taxon>Eurotiomycetes</taxon>
        <taxon>Chaetothyriomycetidae</taxon>
        <taxon>Chaetothyriales</taxon>
        <taxon>Chaetothyriales incertae sedis</taxon>
        <taxon>Neophaeococcomyces</taxon>
    </lineage>
</organism>
<accession>A0ACC3A2F7</accession>
<name>A0ACC3A2F7_9EURO</name>
<keyword evidence="2" id="KW-1185">Reference proteome</keyword>
<dbReference type="Proteomes" id="UP001172386">
    <property type="component" value="Unassembled WGS sequence"/>
</dbReference>
<comment type="caution">
    <text evidence="1">The sequence shown here is derived from an EMBL/GenBank/DDBJ whole genome shotgun (WGS) entry which is preliminary data.</text>
</comment>
<protein>
    <submittedName>
        <fullName evidence="1">Uncharacterized protein</fullName>
    </submittedName>
</protein>
<evidence type="ECO:0000313" key="2">
    <source>
        <dbReference type="Proteomes" id="UP001172386"/>
    </source>
</evidence>
<proteinExistence type="predicted"/>
<sequence length="514" mass="56200">MNGILSHNHSGYRMVPPHRDLLARLRAQHLRVWRDVDRLTSDAEIPVAPPQDFQIRLPEPHHELTPEEKRVRQIVFERSDLRALRGAIRDHAIANNASQRFNDLFFSHGVLATGSVTEYYADVSNNNVSLTGQVVGPFRMPKKLSETLAADALALANASINFKLYDNDGNGYVDAFIVVHAGTGAEQSGNDANIGVCAHELGHLLFEWPGLYDIDSSGDSGNIGILSQGIGNWCLMAGGTWGALPGNASGTTPCHPSAWCKQNQGWMSTITETGTRSLPLEMLSKEYFLIENRQAVGFDRSLPASRLLIWHIDDNQHNNRDENHYWVGLEQADGPNQLATSVAGKGDAGDPYPGSLNNTSFTRDSNPNSRAYSGRDSYVAVGNISPPEQYMTMTITVAPFTAVYAQGEPGNGIGGFNLRSRADLAFSFNYDGSGKMNHILLYRPGTGTCWILGNNNGTFNPKYAQGDPGTGIGGFNLNNPVDRAFAFDWDSSGKLNHIALYRPGTGTFWCLRND</sequence>